<dbReference type="Gene3D" id="2.130.10.10">
    <property type="entry name" value="YVTN repeat-like/Quinoprotein amine dehydrogenase"/>
    <property type="match status" value="1"/>
</dbReference>
<sequence>MVHENENNSEPNQIFSLEQGGLIHMWTIFRSAICGQKSKHYTTVDLGQSYWGDVRLILVKRLRVNSASRSLDLECTCMTVFNQDIFVGTSKGVVQHLSSTSSTSIPNSYLSNTEELLSVKCIEHCPYDKEYFLVGFSNGQIKMYNRKREKPLISFAGTGNPNDPAVDVRYICWSKHRLGLFFVLDSDARLHLWDLCKSDMYPLYSVSLQFAKVTNLDLSPYFDRNAVQSSFLVLGTSSGHVEVHRIRKELGKQSDAEFKKDRNKFMKYVSIL</sequence>
<dbReference type="PANTHER" id="PTHR16022">
    <property type="entry name" value="WD REPEAT DOMAIN 60"/>
    <property type="match status" value="1"/>
</dbReference>
<dbReference type="EMBL" id="HBUF01120485">
    <property type="protein sequence ID" value="CAG6642038.1"/>
    <property type="molecule type" value="Transcribed_RNA"/>
</dbReference>
<dbReference type="InterPro" id="IPR036322">
    <property type="entry name" value="WD40_repeat_dom_sf"/>
</dbReference>
<proteinExistence type="predicted"/>
<accession>A0A8D8R0J7</accession>
<reference evidence="1" key="1">
    <citation type="submission" date="2021-05" db="EMBL/GenBank/DDBJ databases">
        <authorList>
            <person name="Alioto T."/>
            <person name="Alioto T."/>
            <person name="Gomez Garrido J."/>
        </authorList>
    </citation>
    <scope>NUCLEOTIDE SEQUENCE</scope>
</reference>
<dbReference type="GO" id="GO:0045503">
    <property type="term" value="F:dynein light chain binding"/>
    <property type="evidence" value="ECO:0007669"/>
    <property type="project" value="InterPro"/>
</dbReference>
<dbReference type="InterPro" id="IPR042505">
    <property type="entry name" value="DYNC2I1"/>
</dbReference>
<dbReference type="EMBL" id="HBUF01120486">
    <property type="protein sequence ID" value="CAG6642039.1"/>
    <property type="molecule type" value="Transcribed_RNA"/>
</dbReference>
<protein>
    <submittedName>
        <fullName evidence="1">WD repeat-containing protein 60</fullName>
    </submittedName>
</protein>
<dbReference type="GO" id="GO:0005868">
    <property type="term" value="C:cytoplasmic dynein complex"/>
    <property type="evidence" value="ECO:0007669"/>
    <property type="project" value="InterPro"/>
</dbReference>
<dbReference type="GO" id="GO:0042073">
    <property type="term" value="P:intraciliary transport"/>
    <property type="evidence" value="ECO:0007669"/>
    <property type="project" value="InterPro"/>
</dbReference>
<dbReference type="SUPFAM" id="SSF50978">
    <property type="entry name" value="WD40 repeat-like"/>
    <property type="match status" value="1"/>
</dbReference>
<dbReference type="InterPro" id="IPR015943">
    <property type="entry name" value="WD40/YVTN_repeat-like_dom_sf"/>
</dbReference>
<name>A0A8D8R0J7_9HEMI</name>
<evidence type="ECO:0000313" key="1">
    <source>
        <dbReference type="EMBL" id="CAG6642038.1"/>
    </source>
</evidence>
<dbReference type="GO" id="GO:0045504">
    <property type="term" value="F:dynein heavy chain binding"/>
    <property type="evidence" value="ECO:0007669"/>
    <property type="project" value="InterPro"/>
</dbReference>
<dbReference type="PANTHER" id="PTHR16022:SF0">
    <property type="entry name" value="CYTOPLASMIC DYNEIN 2 INTERMEDIATE CHAIN 1"/>
    <property type="match status" value="1"/>
</dbReference>
<dbReference type="AlphaFoldDB" id="A0A8D8R0J7"/>
<dbReference type="GO" id="GO:0005929">
    <property type="term" value="C:cilium"/>
    <property type="evidence" value="ECO:0007669"/>
    <property type="project" value="GOC"/>
</dbReference>
<organism evidence="1">
    <name type="scientific">Cacopsylla melanoneura</name>
    <dbReference type="NCBI Taxonomy" id="428564"/>
    <lineage>
        <taxon>Eukaryota</taxon>
        <taxon>Metazoa</taxon>
        <taxon>Ecdysozoa</taxon>
        <taxon>Arthropoda</taxon>
        <taxon>Hexapoda</taxon>
        <taxon>Insecta</taxon>
        <taxon>Pterygota</taxon>
        <taxon>Neoptera</taxon>
        <taxon>Paraneoptera</taxon>
        <taxon>Hemiptera</taxon>
        <taxon>Sternorrhyncha</taxon>
        <taxon>Psylloidea</taxon>
        <taxon>Psyllidae</taxon>
        <taxon>Psyllinae</taxon>
        <taxon>Cacopsylla</taxon>
    </lineage>
</organism>